<organism evidence="3 4">
    <name type="scientific">Erythranthe guttata</name>
    <name type="common">Yellow monkey flower</name>
    <name type="synonym">Mimulus guttatus</name>
    <dbReference type="NCBI Taxonomy" id="4155"/>
    <lineage>
        <taxon>Eukaryota</taxon>
        <taxon>Viridiplantae</taxon>
        <taxon>Streptophyta</taxon>
        <taxon>Embryophyta</taxon>
        <taxon>Tracheophyta</taxon>
        <taxon>Spermatophyta</taxon>
        <taxon>Magnoliopsida</taxon>
        <taxon>eudicotyledons</taxon>
        <taxon>Gunneridae</taxon>
        <taxon>Pentapetalae</taxon>
        <taxon>asterids</taxon>
        <taxon>lamiids</taxon>
        <taxon>Lamiales</taxon>
        <taxon>Phrymaceae</taxon>
        <taxon>Erythranthe</taxon>
    </lineage>
</organism>
<evidence type="ECO:0000256" key="1">
    <source>
        <dbReference type="SAM" id="MobiDB-lite"/>
    </source>
</evidence>
<dbReference type="EMBL" id="KI630276">
    <property type="protein sequence ID" value="EYU42743.1"/>
    <property type="molecule type" value="Genomic_DNA"/>
</dbReference>
<dbReference type="InterPro" id="IPR035892">
    <property type="entry name" value="C2_domain_sf"/>
</dbReference>
<feature type="domain" description="C2" evidence="2">
    <location>
        <begin position="17"/>
        <end position="101"/>
    </location>
</feature>
<keyword evidence="4" id="KW-1185">Reference proteome</keyword>
<reference evidence="3 4" key="1">
    <citation type="journal article" date="2013" name="Proc. Natl. Acad. Sci. U.S.A.">
        <title>Fine-scale variation in meiotic recombination in Mimulus inferred from population shotgun sequencing.</title>
        <authorList>
            <person name="Hellsten U."/>
            <person name="Wright K.M."/>
            <person name="Jenkins J."/>
            <person name="Shu S."/>
            <person name="Yuan Y."/>
            <person name="Wessler S.R."/>
            <person name="Schmutz J."/>
            <person name="Willis J.H."/>
            <person name="Rokhsar D.S."/>
        </authorList>
    </citation>
    <scope>NUCLEOTIDE SEQUENCE [LARGE SCALE GENOMIC DNA]</scope>
    <source>
        <strain evidence="4">cv. DUN x IM62</strain>
    </source>
</reference>
<dbReference type="PANTHER" id="PTHR31208:SF2">
    <property type="entry name" value="DOMAIN-CONTAINING PROTEIN, PUTATIVE, EXPRESSED-RELATED"/>
    <property type="match status" value="1"/>
</dbReference>
<dbReference type="Pfam" id="PF00168">
    <property type="entry name" value="C2"/>
    <property type="match status" value="1"/>
</dbReference>
<dbReference type="SUPFAM" id="SSF49562">
    <property type="entry name" value="C2 domain (Calcium/lipid-binding domain, CaLB)"/>
    <property type="match status" value="1"/>
</dbReference>
<name>A0A022RSI8_ERYGU</name>
<evidence type="ECO:0000313" key="4">
    <source>
        <dbReference type="Proteomes" id="UP000030748"/>
    </source>
</evidence>
<protein>
    <recommendedName>
        <fullName evidence="2">C2 domain-containing protein</fullName>
    </recommendedName>
</protein>
<dbReference type="eggNOG" id="ENOG502R3V8">
    <property type="taxonomic scope" value="Eukaryota"/>
</dbReference>
<feature type="compositionally biased region" description="Basic and acidic residues" evidence="1">
    <location>
        <begin position="274"/>
        <end position="284"/>
    </location>
</feature>
<feature type="compositionally biased region" description="Basic and acidic residues" evidence="1">
    <location>
        <begin position="339"/>
        <end position="350"/>
    </location>
</feature>
<sequence length="382" mass="41557">MVDDGSKNNSDEFIGFVEVCIHQAREIHNICIYQNQDVYAKFCSTDNPESKISTKVINQGGRNPVFNKTLNLNMDADRVRNYLEDQFLGFTSVPLSDIVSDESGNSPREFDLSSSEIMHSHAGFVELSFNYSGIISHESHSVSVADVAHEQNVSCDLDRIEFPDQETVNENERTVSEHLRFPCDELDPQVQGGSCPLENDDNDLSLKGGGFCPLENDDNDLSSKGGSCPLRNGDNNLSSKGGYFPLENDDNSLRSEGGSCPLSCIEVSSLETGDAEKRDDHKGGGGDGGEGVSGILPLVVSDETKETVVQEEIVDMYMKGMQQFTDALAKMKLPMDTGDGSKVETDDAKMENNQAGPNGKIQGSKSPDLSSPRVFYGSGAFF</sequence>
<dbReference type="InterPro" id="IPR000008">
    <property type="entry name" value="C2_dom"/>
</dbReference>
<feature type="region of interest" description="Disordered" evidence="1">
    <location>
        <begin position="271"/>
        <end position="294"/>
    </location>
</feature>
<evidence type="ECO:0000259" key="2">
    <source>
        <dbReference type="Pfam" id="PF00168"/>
    </source>
</evidence>
<accession>A0A022RSI8</accession>
<dbReference type="STRING" id="4155.A0A022RSI8"/>
<evidence type="ECO:0000313" key="3">
    <source>
        <dbReference type="EMBL" id="EYU42743.1"/>
    </source>
</evidence>
<dbReference type="Gene3D" id="2.60.40.150">
    <property type="entry name" value="C2 domain"/>
    <property type="match status" value="1"/>
</dbReference>
<dbReference type="Proteomes" id="UP000030748">
    <property type="component" value="Unassembled WGS sequence"/>
</dbReference>
<feature type="compositionally biased region" description="Polar residues" evidence="1">
    <location>
        <begin position="351"/>
        <end position="369"/>
    </location>
</feature>
<dbReference type="PANTHER" id="PTHR31208">
    <property type="entry name" value="EXPRESSED PROTEIN"/>
    <property type="match status" value="1"/>
</dbReference>
<gene>
    <name evidence="3" type="ORF">MIMGU_mgv1a023405mg</name>
</gene>
<feature type="region of interest" description="Disordered" evidence="1">
    <location>
        <begin position="336"/>
        <end position="372"/>
    </location>
</feature>
<dbReference type="AlphaFoldDB" id="A0A022RSI8"/>
<proteinExistence type="predicted"/>